<keyword evidence="5 9" id="KW-0378">Hydrolase</keyword>
<proteinExistence type="inferred from homology"/>
<dbReference type="InterPro" id="IPR006543">
    <property type="entry name" value="Histidinol-phos"/>
</dbReference>
<dbReference type="Gene3D" id="3.90.550.10">
    <property type="entry name" value="Spore Coat Polysaccharide Biosynthesis Protein SpsA, Chain A"/>
    <property type="match status" value="1"/>
</dbReference>
<dbReference type="InterPro" id="IPR001173">
    <property type="entry name" value="Glyco_trans_2-like"/>
</dbReference>
<dbReference type="GO" id="GO:0046872">
    <property type="term" value="F:metal ion binding"/>
    <property type="evidence" value="ECO:0007669"/>
    <property type="project" value="UniProtKB-KW"/>
</dbReference>
<comment type="subcellular location">
    <subcellularLocation>
        <location evidence="1">Cytoplasm</location>
    </subcellularLocation>
</comment>
<evidence type="ECO:0000313" key="10">
    <source>
        <dbReference type="Proteomes" id="UP000550354"/>
    </source>
</evidence>
<dbReference type="InterPro" id="IPR023214">
    <property type="entry name" value="HAD_sf"/>
</dbReference>
<dbReference type="NCBIfam" id="TIGR01662">
    <property type="entry name" value="HAD-SF-IIIA"/>
    <property type="match status" value="1"/>
</dbReference>
<keyword evidence="3" id="KW-0963">Cytoplasm</keyword>
<dbReference type="GO" id="GO:0016791">
    <property type="term" value="F:phosphatase activity"/>
    <property type="evidence" value="ECO:0007669"/>
    <property type="project" value="InterPro"/>
</dbReference>
<evidence type="ECO:0000256" key="4">
    <source>
        <dbReference type="ARBA" id="ARBA00022723"/>
    </source>
</evidence>
<dbReference type="AlphaFoldDB" id="A0A838XIE3"/>
<evidence type="ECO:0000259" key="8">
    <source>
        <dbReference type="Pfam" id="PF00535"/>
    </source>
</evidence>
<protein>
    <recommendedName>
        <fullName evidence="7">D,D-heptose 1,7-bisphosphate phosphatase</fullName>
    </recommendedName>
</protein>
<dbReference type="GO" id="GO:0005737">
    <property type="term" value="C:cytoplasm"/>
    <property type="evidence" value="ECO:0007669"/>
    <property type="project" value="UniProtKB-SubCell"/>
</dbReference>
<dbReference type="EMBL" id="JACEOG010000002">
    <property type="protein sequence ID" value="MBA4609862.1"/>
    <property type="molecule type" value="Genomic_DNA"/>
</dbReference>
<dbReference type="InterPro" id="IPR006549">
    <property type="entry name" value="HAD-SF_hydro_IIIA"/>
</dbReference>
<dbReference type="Proteomes" id="UP000550354">
    <property type="component" value="Unassembled WGS sequence"/>
</dbReference>
<dbReference type="InterPro" id="IPR036412">
    <property type="entry name" value="HAD-like_sf"/>
</dbReference>
<comment type="caution">
    <text evidence="9">The sequence shown here is derived from an EMBL/GenBank/DDBJ whole genome shotgun (WGS) entry which is preliminary data.</text>
</comment>
<dbReference type="Gene3D" id="3.40.50.1000">
    <property type="entry name" value="HAD superfamily/HAD-like"/>
    <property type="match status" value="1"/>
</dbReference>
<gene>
    <name evidence="9" type="ORF">H1W00_15380</name>
</gene>
<dbReference type="SUPFAM" id="SSF53448">
    <property type="entry name" value="Nucleotide-diphospho-sugar transferases"/>
    <property type="match status" value="1"/>
</dbReference>
<dbReference type="GO" id="GO:0005975">
    <property type="term" value="P:carbohydrate metabolic process"/>
    <property type="evidence" value="ECO:0007669"/>
    <property type="project" value="InterPro"/>
</dbReference>
<dbReference type="Pfam" id="PF00535">
    <property type="entry name" value="Glycos_transf_2"/>
    <property type="match status" value="1"/>
</dbReference>
<dbReference type="InterPro" id="IPR004446">
    <property type="entry name" value="Heptose_bisP_phosphatase"/>
</dbReference>
<dbReference type="SUPFAM" id="SSF56784">
    <property type="entry name" value="HAD-like"/>
    <property type="match status" value="1"/>
</dbReference>
<evidence type="ECO:0000256" key="1">
    <source>
        <dbReference type="ARBA" id="ARBA00004496"/>
    </source>
</evidence>
<accession>A0A838XIE3</accession>
<comment type="similarity">
    <text evidence="2">Belongs to the GmhB family.</text>
</comment>
<keyword evidence="6" id="KW-0119">Carbohydrate metabolism</keyword>
<dbReference type="PANTHER" id="PTHR42891:SF1">
    <property type="entry name" value="D-GLYCERO-BETA-D-MANNO-HEPTOSE-1,7-BISPHOSPHATE 7-PHOSPHATASE"/>
    <property type="match status" value="1"/>
</dbReference>
<organism evidence="9 10">
    <name type="scientific">Aeromicrobium phoceense</name>
    <dbReference type="NCBI Taxonomy" id="2754045"/>
    <lineage>
        <taxon>Bacteria</taxon>
        <taxon>Bacillati</taxon>
        <taxon>Actinomycetota</taxon>
        <taxon>Actinomycetes</taxon>
        <taxon>Propionibacteriales</taxon>
        <taxon>Nocardioidaceae</taxon>
        <taxon>Aeromicrobium</taxon>
    </lineage>
</organism>
<dbReference type="InterPro" id="IPR029044">
    <property type="entry name" value="Nucleotide-diphossugar_trans"/>
</dbReference>
<dbReference type="NCBIfam" id="TIGR01656">
    <property type="entry name" value="Histidinol-ppas"/>
    <property type="match status" value="1"/>
</dbReference>
<evidence type="ECO:0000256" key="5">
    <source>
        <dbReference type="ARBA" id="ARBA00022801"/>
    </source>
</evidence>
<dbReference type="PANTHER" id="PTHR42891">
    <property type="entry name" value="D-GLYCERO-BETA-D-MANNO-HEPTOSE-1,7-BISPHOSPHATE 7-PHOSPHATASE"/>
    <property type="match status" value="1"/>
</dbReference>
<dbReference type="RefSeq" id="WP_181756682.1">
    <property type="nucleotide sequence ID" value="NZ_JACEOG010000002.1"/>
</dbReference>
<feature type="domain" description="Glycosyltransferase 2-like" evidence="8">
    <location>
        <begin position="6"/>
        <end position="123"/>
    </location>
</feature>
<keyword evidence="4" id="KW-0479">Metal-binding</keyword>
<evidence type="ECO:0000313" key="9">
    <source>
        <dbReference type="EMBL" id="MBA4609862.1"/>
    </source>
</evidence>
<evidence type="ECO:0000256" key="2">
    <source>
        <dbReference type="ARBA" id="ARBA00005628"/>
    </source>
</evidence>
<reference evidence="9 10" key="1">
    <citation type="submission" date="2020-07" db="EMBL/GenBank/DDBJ databases">
        <title>Draft genome and description of Aeromicrobium phoceense strain Marseille-Q0843 isolated from healthy skin swab.</title>
        <authorList>
            <person name="Boxberger M."/>
            <person name="La Scola B."/>
        </authorList>
    </citation>
    <scope>NUCLEOTIDE SEQUENCE [LARGE SCALE GENOMIC DNA]</scope>
    <source>
        <strain evidence="9 10">Marseille-Q0843</strain>
    </source>
</reference>
<sequence length="490" mass="53211">MSVDTTIVVPTIGRDTLRRLLESLDAATGGTPDVIVVDDRREGEPLDLPAHVRVLASGGRGPAAARNLGWRAATTEWISFVDDDVIVAPDWIERLTEDLASADDDVVAVQGRLTVPRPAGRRLTDAERSTASLETAQWITADLSVRRRALRRVSGFDERFTRAYREDADLGLRLSAHGRIVAGRRTVVHPFRSDGTWFSLRQQRGNADDVLMRRLHGPDWRERAGAPRGTLRRHQLTVMTAVAGVLLAAAGRPQLAGLLAGAWATLTARFAWARIAPGPRDQDEVRRMALTSVAIPFAAVRWWLDGLVRDRDAVPRRRLPDAVLFDPDGTLVHDVPYNREPARVAPIDGVHEALARLREAGVPTGVVSNQSGVARGLIAPDELEAVNRRVEELLGPFGTWQVCRHAPEDGCECRKPQPGLVLRACDELGVDVERCVVVGDIGADVEAAAAAGATGVLVPTRQTLGAEVAAAPRVEPDVLSAVRSILRGHW</sequence>
<evidence type="ECO:0000256" key="6">
    <source>
        <dbReference type="ARBA" id="ARBA00023277"/>
    </source>
</evidence>
<evidence type="ECO:0000256" key="7">
    <source>
        <dbReference type="ARBA" id="ARBA00031828"/>
    </source>
</evidence>
<name>A0A838XIE3_9ACTN</name>
<dbReference type="Pfam" id="PF00702">
    <property type="entry name" value="Hydrolase"/>
    <property type="match status" value="1"/>
</dbReference>
<keyword evidence="10" id="KW-1185">Reference proteome</keyword>
<evidence type="ECO:0000256" key="3">
    <source>
        <dbReference type="ARBA" id="ARBA00022490"/>
    </source>
</evidence>